<evidence type="ECO:0008006" key="9">
    <source>
        <dbReference type="Google" id="ProtNLM"/>
    </source>
</evidence>
<feature type="transmembrane region" description="Helical" evidence="6">
    <location>
        <begin position="72"/>
        <end position="89"/>
    </location>
</feature>
<evidence type="ECO:0000313" key="8">
    <source>
        <dbReference type="Proteomes" id="UP001642540"/>
    </source>
</evidence>
<evidence type="ECO:0000256" key="6">
    <source>
        <dbReference type="SAM" id="Phobius"/>
    </source>
</evidence>
<dbReference type="Proteomes" id="UP001642540">
    <property type="component" value="Unassembled WGS sequence"/>
</dbReference>
<feature type="transmembrane region" description="Helical" evidence="6">
    <location>
        <begin position="224"/>
        <end position="248"/>
    </location>
</feature>
<name>A0ABP1RDS0_9HEXA</name>
<evidence type="ECO:0000256" key="1">
    <source>
        <dbReference type="ARBA" id="ARBA00004141"/>
    </source>
</evidence>
<keyword evidence="2 6" id="KW-0812">Transmembrane</keyword>
<reference evidence="7 8" key="1">
    <citation type="submission" date="2024-08" db="EMBL/GenBank/DDBJ databases">
        <authorList>
            <person name="Cucini C."/>
            <person name="Frati F."/>
        </authorList>
    </citation>
    <scope>NUCLEOTIDE SEQUENCE [LARGE SCALE GENOMIC DNA]</scope>
</reference>
<evidence type="ECO:0000256" key="5">
    <source>
        <dbReference type="ARBA" id="ARBA00023170"/>
    </source>
</evidence>
<accession>A0ABP1RDS0</accession>
<dbReference type="PANTHER" id="PTHR21421">
    <property type="entry name" value="GUSTATORY RECEPTOR"/>
    <property type="match status" value="1"/>
</dbReference>
<gene>
    <name evidence="7" type="ORF">ODALV1_LOCUS21591</name>
</gene>
<keyword evidence="8" id="KW-1185">Reference proteome</keyword>
<feature type="transmembrane region" description="Helical" evidence="6">
    <location>
        <begin position="161"/>
        <end position="179"/>
    </location>
</feature>
<keyword evidence="4 6" id="KW-0472">Membrane</keyword>
<dbReference type="PANTHER" id="PTHR21421:SF29">
    <property type="entry name" value="GUSTATORY RECEPTOR 5A FOR TREHALOSE-RELATED"/>
    <property type="match status" value="1"/>
</dbReference>
<evidence type="ECO:0000313" key="7">
    <source>
        <dbReference type="EMBL" id="CAL8126874.1"/>
    </source>
</evidence>
<proteinExistence type="predicted"/>
<feature type="transmembrane region" description="Helical" evidence="6">
    <location>
        <begin position="129"/>
        <end position="149"/>
    </location>
</feature>
<dbReference type="EMBL" id="CAXLJM020000072">
    <property type="protein sequence ID" value="CAL8126874.1"/>
    <property type="molecule type" value="Genomic_DNA"/>
</dbReference>
<comment type="caution">
    <text evidence="7">The sequence shown here is derived from an EMBL/GenBank/DDBJ whole genome shotgun (WGS) entry which is preliminary data.</text>
</comment>
<protein>
    <recommendedName>
        <fullName evidence="9">Solute carrier family 40 protein</fullName>
    </recommendedName>
</protein>
<evidence type="ECO:0000256" key="2">
    <source>
        <dbReference type="ARBA" id="ARBA00022692"/>
    </source>
</evidence>
<evidence type="ECO:0000256" key="4">
    <source>
        <dbReference type="ARBA" id="ARBA00023136"/>
    </source>
</evidence>
<keyword evidence="3 6" id="KW-1133">Transmembrane helix</keyword>
<sequence>MFDTAIPRSRIQQNNNGFVDNLIYEFGHMFFLERYFTTDNGVFLLIKGNLSLKNGVGILMGILKGFRWIHGYYGELFLQVGIISLWLHAHEFQRRILNPTAHVSSTTTFKRFHENLHAIKLFSESINNIFSLPFLWYTMSSIVGISLNLDGILTTEKWIHLIWKISFGSLGISNFIIAADISHKVNSLDDWLLKISPDVLILIPQNNLSLVMHELSNSKIGMKIGNIFTLTYSILANVSGALVTYFIICIQYRSPPHMNCV</sequence>
<organism evidence="7 8">
    <name type="scientific">Orchesella dallaii</name>
    <dbReference type="NCBI Taxonomy" id="48710"/>
    <lineage>
        <taxon>Eukaryota</taxon>
        <taxon>Metazoa</taxon>
        <taxon>Ecdysozoa</taxon>
        <taxon>Arthropoda</taxon>
        <taxon>Hexapoda</taxon>
        <taxon>Collembola</taxon>
        <taxon>Entomobryomorpha</taxon>
        <taxon>Entomobryoidea</taxon>
        <taxon>Orchesellidae</taxon>
        <taxon>Orchesellinae</taxon>
        <taxon>Orchesella</taxon>
    </lineage>
</organism>
<keyword evidence="5" id="KW-0675">Receptor</keyword>
<evidence type="ECO:0000256" key="3">
    <source>
        <dbReference type="ARBA" id="ARBA00022989"/>
    </source>
</evidence>
<comment type="subcellular location">
    <subcellularLocation>
        <location evidence="1">Membrane</location>
        <topology evidence="1">Multi-pass membrane protein</topology>
    </subcellularLocation>
</comment>